<dbReference type="GO" id="GO:0031210">
    <property type="term" value="F:phosphatidylcholine binding"/>
    <property type="evidence" value="ECO:0007669"/>
    <property type="project" value="TreeGrafter"/>
</dbReference>
<dbReference type="InterPro" id="IPR014729">
    <property type="entry name" value="Rossmann-like_a/b/a_fold"/>
</dbReference>
<sequence>MSSSTSHSGKRKRSSSHLAASSIPKSSTTDLLQPSSRDASGEDADEPTPAANPSISSKHKKSAPPMDASANPPSKRARTRSTATGNTSPATPHNGTSPSTPSTNYNKTHDVRNEDPGEPSETTEESIDIEKRMKRHARTLYRTPSLAATVRTASAASVAAQQEGRMKPPERAGLQDPAGYHTNPPPTGRPRKGLTVLTGAERSETKHQIDYVAHDDLPYGAAEGDDIYAPIKAQGKFLVTQRTEGVSTTGIITHIVRDYEKYITRQLKRGTSRQELNVSWLKKNELDIKRHVAELRDSIKNNWSATGQELGKELRQFWLNSRPSSPARNSVDGSVGGFGFGGNNRGAGAGATSPGNHNNSNNSHNGYFGIGAGSRTQLGRLEMPGRSESPGVGPGRSEDFATGYSLGLIGGVRAWMTRSLTSLHDTDNHADAALSSPSGSDEDRENGNNKRNASRNTSTQQQQQGEERGRTKETSGSATATASGSGSGVAEGLTSS</sequence>
<feature type="compositionally biased region" description="Acidic residues" evidence="1">
    <location>
        <begin position="116"/>
        <end position="127"/>
    </location>
</feature>
<dbReference type="HOGENOM" id="CLU_034585_5_1_1"/>
<feature type="region of interest" description="Disordered" evidence="1">
    <location>
        <begin position="152"/>
        <end position="192"/>
    </location>
</feature>
<evidence type="ECO:0000313" key="3">
    <source>
        <dbReference type="Proteomes" id="UP000008142"/>
    </source>
</evidence>
<dbReference type="GO" id="GO:0004105">
    <property type="term" value="F:choline-phosphate cytidylyltransferase activity"/>
    <property type="evidence" value="ECO:0007669"/>
    <property type="project" value="InterPro"/>
</dbReference>
<feature type="region of interest" description="Disordered" evidence="1">
    <location>
        <begin position="1"/>
        <end position="128"/>
    </location>
</feature>
<dbReference type="GO" id="GO:0005635">
    <property type="term" value="C:nuclear envelope"/>
    <property type="evidence" value="ECO:0007669"/>
    <property type="project" value="TreeGrafter"/>
</dbReference>
<keyword evidence="2" id="KW-0808">Transferase</keyword>
<dbReference type="PANTHER" id="PTHR10739:SF13">
    <property type="entry name" value="CHOLINE-PHOSPHATE CYTIDYLYLTRANSFERASE"/>
    <property type="match status" value="1"/>
</dbReference>
<feature type="compositionally biased region" description="Polar residues" evidence="1">
    <location>
        <begin position="449"/>
        <end position="458"/>
    </location>
</feature>
<keyword evidence="2" id="KW-0548">Nucleotidyltransferase</keyword>
<gene>
    <name evidence="2" type="ORF">HCEG_08030</name>
</gene>
<dbReference type="AlphaFoldDB" id="F0USD8"/>
<dbReference type="OMA" id="IPDCPWI"/>
<dbReference type="PANTHER" id="PTHR10739">
    <property type="entry name" value="CYTIDYLYLTRANSFERASE"/>
    <property type="match status" value="1"/>
</dbReference>
<dbReference type="Gene3D" id="3.40.50.620">
    <property type="entry name" value="HUPs"/>
    <property type="match status" value="1"/>
</dbReference>
<name>F0USD8_AJEC8</name>
<feature type="compositionally biased region" description="Low complexity" evidence="1">
    <location>
        <begin position="355"/>
        <end position="366"/>
    </location>
</feature>
<evidence type="ECO:0000313" key="2">
    <source>
        <dbReference type="EMBL" id="EGC48815.1"/>
    </source>
</evidence>
<feature type="region of interest" description="Disordered" evidence="1">
    <location>
        <begin position="427"/>
        <end position="496"/>
    </location>
</feature>
<dbReference type="STRING" id="544711.F0USD8"/>
<dbReference type="InterPro" id="IPR045049">
    <property type="entry name" value="Pcy1-like"/>
</dbReference>
<evidence type="ECO:0000256" key="1">
    <source>
        <dbReference type="SAM" id="MobiDB-lite"/>
    </source>
</evidence>
<reference evidence="3" key="1">
    <citation type="submission" date="2008-07" db="EMBL/GenBank/DDBJ databases">
        <title>Annotation of Ajellomyces capsulatus strain H88.</title>
        <authorList>
            <person name="Champion M."/>
            <person name="Cuomo C."/>
            <person name="Ma L.-J."/>
            <person name="Henn M.R."/>
            <person name="Sil A."/>
            <person name="Goldman B."/>
            <person name="Young S.K."/>
            <person name="Kodira C.D."/>
            <person name="Zeng Q."/>
            <person name="Koehrsen M."/>
            <person name="Alvarado L."/>
            <person name="Berlin A."/>
            <person name="Borenstein D."/>
            <person name="Chen Z."/>
            <person name="Engels R."/>
            <person name="Freedman E."/>
            <person name="Gellesch M."/>
            <person name="Goldberg J."/>
            <person name="Griggs A."/>
            <person name="Gujja S."/>
            <person name="Heiman D."/>
            <person name="Hepburn T."/>
            <person name="Howarth C."/>
            <person name="Jen D."/>
            <person name="Larson L."/>
            <person name="Lewis B."/>
            <person name="Mehta T."/>
            <person name="Park D."/>
            <person name="Pearson M."/>
            <person name="Roberts A."/>
            <person name="Saif S."/>
            <person name="Shea T."/>
            <person name="Shenoy N."/>
            <person name="Sisk P."/>
            <person name="Stolte C."/>
            <person name="Sykes S."/>
            <person name="Walk T."/>
            <person name="White J."/>
            <person name="Yandava C."/>
            <person name="Klein B."/>
            <person name="McEwen J.G."/>
            <person name="Puccia R."/>
            <person name="Goldman G.H."/>
            <person name="Felipe M.S."/>
            <person name="Nino-Vega G."/>
            <person name="San-Blas G."/>
            <person name="Taylor J."/>
            <person name="Mendoza L."/>
            <person name="Galagan J."/>
            <person name="Nusbaum C."/>
            <person name="Birren B."/>
        </authorList>
    </citation>
    <scope>NUCLEOTIDE SEQUENCE [LARGE SCALE GENOMIC DNA]</scope>
    <source>
        <strain evidence="3">H88</strain>
    </source>
</reference>
<feature type="region of interest" description="Disordered" evidence="1">
    <location>
        <begin position="346"/>
        <end position="373"/>
    </location>
</feature>
<proteinExistence type="predicted"/>
<accession>F0USD8</accession>
<feature type="compositionally biased region" description="Polar residues" evidence="1">
    <location>
        <begin position="23"/>
        <end position="38"/>
    </location>
</feature>
<feature type="compositionally biased region" description="Polar residues" evidence="1">
    <location>
        <begin position="80"/>
        <end position="106"/>
    </location>
</feature>
<feature type="compositionally biased region" description="Low complexity" evidence="1">
    <location>
        <begin position="474"/>
        <end position="484"/>
    </location>
</feature>
<organism evidence="3">
    <name type="scientific">Ajellomyces capsulatus (strain H88)</name>
    <name type="common">Darling's disease fungus</name>
    <name type="synonym">Histoplasma capsulatum</name>
    <dbReference type="NCBI Taxonomy" id="544711"/>
    <lineage>
        <taxon>Eukaryota</taxon>
        <taxon>Fungi</taxon>
        <taxon>Dikarya</taxon>
        <taxon>Ascomycota</taxon>
        <taxon>Pezizomycotina</taxon>
        <taxon>Eurotiomycetes</taxon>
        <taxon>Eurotiomycetidae</taxon>
        <taxon>Onygenales</taxon>
        <taxon>Ajellomycetaceae</taxon>
        <taxon>Histoplasma</taxon>
    </lineage>
</organism>
<protein>
    <submittedName>
        <fullName evidence="2">Cholinephosphate cytidylyltransferase</fullName>
    </submittedName>
</protein>
<dbReference type="Proteomes" id="UP000008142">
    <property type="component" value="Unassembled WGS sequence"/>
</dbReference>
<dbReference type="EMBL" id="DS990642">
    <property type="protein sequence ID" value="EGC48815.1"/>
    <property type="molecule type" value="Genomic_DNA"/>
</dbReference>
<dbReference type="VEuPathDB" id="FungiDB:I7I53_01944"/>
<dbReference type="OrthoDB" id="17102at2759"/>